<evidence type="ECO:0000313" key="2">
    <source>
        <dbReference type="EMBL" id="OAF98815.1"/>
    </source>
</evidence>
<organism evidence="2 3">
    <name type="scientific">Paraphaeosphaeria sporulosa</name>
    <dbReference type="NCBI Taxonomy" id="1460663"/>
    <lineage>
        <taxon>Eukaryota</taxon>
        <taxon>Fungi</taxon>
        <taxon>Dikarya</taxon>
        <taxon>Ascomycota</taxon>
        <taxon>Pezizomycotina</taxon>
        <taxon>Dothideomycetes</taxon>
        <taxon>Pleosporomycetidae</taxon>
        <taxon>Pleosporales</taxon>
        <taxon>Massarineae</taxon>
        <taxon>Didymosphaeriaceae</taxon>
        <taxon>Paraphaeosphaeria</taxon>
    </lineage>
</organism>
<feature type="compositionally biased region" description="Low complexity" evidence="1">
    <location>
        <begin position="58"/>
        <end position="68"/>
    </location>
</feature>
<protein>
    <submittedName>
        <fullName evidence="2">Uncharacterized protein</fullName>
    </submittedName>
</protein>
<accession>A0A177BUK2</accession>
<feature type="compositionally biased region" description="Low complexity" evidence="1">
    <location>
        <begin position="246"/>
        <end position="255"/>
    </location>
</feature>
<feature type="region of interest" description="Disordered" evidence="1">
    <location>
        <begin position="1"/>
        <end position="68"/>
    </location>
</feature>
<dbReference type="RefSeq" id="XP_018029181.1">
    <property type="nucleotide sequence ID" value="XM_018180586.1"/>
</dbReference>
<feature type="region of interest" description="Disordered" evidence="1">
    <location>
        <begin position="222"/>
        <end position="293"/>
    </location>
</feature>
<dbReference type="Proteomes" id="UP000077069">
    <property type="component" value="Unassembled WGS sequence"/>
</dbReference>
<dbReference type="GeneID" id="28764072"/>
<dbReference type="InParanoid" id="A0A177BUK2"/>
<dbReference type="AlphaFoldDB" id="A0A177BUK2"/>
<keyword evidence="3" id="KW-1185">Reference proteome</keyword>
<feature type="compositionally biased region" description="Basic and acidic residues" evidence="1">
    <location>
        <begin position="41"/>
        <end position="50"/>
    </location>
</feature>
<evidence type="ECO:0000313" key="3">
    <source>
        <dbReference type="Proteomes" id="UP000077069"/>
    </source>
</evidence>
<name>A0A177BUK2_9PLEO</name>
<gene>
    <name evidence="2" type="ORF">CC84DRAFT_1181967</name>
</gene>
<feature type="compositionally biased region" description="Pro residues" evidence="1">
    <location>
        <begin position="227"/>
        <end position="245"/>
    </location>
</feature>
<evidence type="ECO:0000256" key="1">
    <source>
        <dbReference type="SAM" id="MobiDB-lite"/>
    </source>
</evidence>
<sequence>MSGHRIRWDLGPGDRQAHSAATSRAAPSPLGAPALDGAPEADPHVSERSSRPGSVRVDFPAPTPDDFAPSVPQEFPGLFWGRNFPLAERPSVLDAIRRLPHESIVGQFARGACNLLPSPAGAANTEATVDKPWHEANARWNQNRHTTVQLEWMDERSNHIVTFGRAQLHEDQLETFIRHDTGRTMTRRTGLVTDADVGREVWRRLNCMPSLVTPAGSGAAGGALTLPAPPPSLSARPADPPPAAPPQVGAYAPAPDLAPAPSPAEAARAVRGRSMRRNQLDRAVDRTDQQDFY</sequence>
<reference evidence="2 3" key="1">
    <citation type="submission" date="2016-05" db="EMBL/GenBank/DDBJ databases">
        <title>Comparative analysis of secretome profiles of manganese(II)-oxidizing ascomycete fungi.</title>
        <authorList>
            <consortium name="DOE Joint Genome Institute"/>
            <person name="Zeiner C.A."/>
            <person name="Purvine S.O."/>
            <person name="Zink E.M."/>
            <person name="Wu S."/>
            <person name="Pasa-Tolic L."/>
            <person name="Chaput D.L."/>
            <person name="Haridas S."/>
            <person name="Grigoriev I.V."/>
            <person name="Santelli C.M."/>
            <person name="Hansel C.M."/>
        </authorList>
    </citation>
    <scope>NUCLEOTIDE SEQUENCE [LARGE SCALE GENOMIC DNA]</scope>
    <source>
        <strain evidence="2 3">AP3s5-JAC2a</strain>
    </source>
</reference>
<dbReference type="OrthoDB" id="10520428at2759"/>
<feature type="compositionally biased region" description="Basic and acidic residues" evidence="1">
    <location>
        <begin position="278"/>
        <end position="293"/>
    </location>
</feature>
<dbReference type="EMBL" id="KV441564">
    <property type="protein sequence ID" value="OAF98815.1"/>
    <property type="molecule type" value="Genomic_DNA"/>
</dbReference>
<proteinExistence type="predicted"/>